<gene>
    <name evidence="1" type="ORF">GLOINDRAFT_30963</name>
</gene>
<name>U9U0E1_RHIID</name>
<dbReference type="HOGENOM" id="CLU_2655723_0_0_1"/>
<accession>U9U0E1</accession>
<proteinExistence type="predicted"/>
<protein>
    <submittedName>
        <fullName evidence="1">Uncharacterized protein</fullName>
    </submittedName>
</protein>
<dbReference type="AlphaFoldDB" id="U9U0E1"/>
<dbReference type="EMBL" id="KI288500">
    <property type="protein sequence ID" value="ESA09076.1"/>
    <property type="molecule type" value="Genomic_DNA"/>
</dbReference>
<reference evidence="1" key="1">
    <citation type="submission" date="2013-07" db="EMBL/GenBank/DDBJ databases">
        <title>The genome of an arbuscular mycorrhizal fungus provides insights into the evolution of the oldest plant symbiosis.</title>
        <authorList>
            <consortium name="DOE Joint Genome Institute"/>
            <person name="Tisserant E."/>
            <person name="Malbreil M."/>
            <person name="Kuo A."/>
            <person name="Kohler A."/>
            <person name="Symeonidi A."/>
            <person name="Balestrini R."/>
            <person name="Charron P."/>
            <person name="Duensing N."/>
            <person name="Frei-dit-Frey N."/>
            <person name="Gianinazzi-Pearson V."/>
            <person name="Gilbert B."/>
            <person name="Handa Y."/>
            <person name="Hijri M."/>
            <person name="Kaul R."/>
            <person name="Kawaguchi M."/>
            <person name="Krajinski F."/>
            <person name="Lammers P."/>
            <person name="Lapierre D."/>
            <person name="Masclaux F.G."/>
            <person name="Murat C."/>
            <person name="Morin E."/>
            <person name="Ndikumana S."/>
            <person name="Pagni M."/>
            <person name="Petitpierre D."/>
            <person name="Requena N."/>
            <person name="Rosikiewicz P."/>
            <person name="Riley R."/>
            <person name="Saito K."/>
            <person name="San Clemente H."/>
            <person name="Shapiro H."/>
            <person name="van Tuinen D."/>
            <person name="Becard G."/>
            <person name="Bonfante P."/>
            <person name="Paszkowski U."/>
            <person name="Shachar-Hill Y."/>
            <person name="Young J.P."/>
            <person name="Sanders I.R."/>
            <person name="Henrissat B."/>
            <person name="Rensing S.A."/>
            <person name="Grigoriev I.V."/>
            <person name="Corradi N."/>
            <person name="Roux C."/>
            <person name="Martin F."/>
        </authorList>
    </citation>
    <scope>NUCLEOTIDE SEQUENCE</scope>
    <source>
        <strain evidence="1">DAOM 197198</strain>
    </source>
</reference>
<organism evidence="1">
    <name type="scientific">Rhizophagus irregularis (strain DAOM 181602 / DAOM 197198 / MUCL 43194)</name>
    <name type="common">Arbuscular mycorrhizal fungus</name>
    <name type="synonym">Glomus intraradices</name>
    <dbReference type="NCBI Taxonomy" id="747089"/>
    <lineage>
        <taxon>Eukaryota</taxon>
        <taxon>Fungi</taxon>
        <taxon>Fungi incertae sedis</taxon>
        <taxon>Mucoromycota</taxon>
        <taxon>Glomeromycotina</taxon>
        <taxon>Glomeromycetes</taxon>
        <taxon>Glomerales</taxon>
        <taxon>Glomeraceae</taxon>
        <taxon>Rhizophagus</taxon>
    </lineage>
</organism>
<evidence type="ECO:0000313" key="1">
    <source>
        <dbReference type="EMBL" id="ESA09076.1"/>
    </source>
</evidence>
<sequence length="76" mass="9342">MNKEKINRKQARFLFQSRISVRLAEQFDDAIRRCRKNDTIYATKTQGRVYDYTFCYYKEFTSYARQTSRFVNQKFT</sequence>